<dbReference type="RefSeq" id="YP_004957254.1">
    <property type="nucleotide sequence ID" value="NC_016563.1"/>
</dbReference>
<accession>G9B1Z0</accession>
<sequence length="52" mass="6004">MTRHARYKQLGKCTIKKGTINSVMLRTPTIEDNVFVFKNIGILSKTNRKVRP</sequence>
<evidence type="ECO:0000313" key="1">
    <source>
        <dbReference type="EMBL" id="ADH03385.1"/>
    </source>
</evidence>
<dbReference type="GeneID" id="11536644"/>
<keyword evidence="2" id="KW-1185">Reference proteome</keyword>
<evidence type="ECO:0000313" key="2">
    <source>
        <dbReference type="Proteomes" id="UP000005445"/>
    </source>
</evidence>
<reference evidence="1 2" key="1">
    <citation type="submission" date="2013-01" db="EMBL/GenBank/DDBJ databases">
        <title>Large myovirus of Bacillus.</title>
        <authorList>
            <person name="Klumpp J."/>
            <person name="Beyer W."/>
            <person name="Loessner M.J."/>
        </authorList>
    </citation>
    <scope>NUCLEOTIDE SEQUENCE [LARGE SCALE GENOMIC DNA]</scope>
</reference>
<dbReference type="EMBL" id="HM144387">
    <property type="protein sequence ID" value="ADH03385.1"/>
    <property type="molecule type" value="Genomic_DNA"/>
</dbReference>
<dbReference type="KEGG" id="vg:11536644"/>
<protein>
    <submittedName>
        <fullName evidence="1">Gp239</fullName>
    </submittedName>
</protein>
<dbReference type="OrthoDB" id="25539at10239"/>
<organism evidence="1 2">
    <name type="scientific">Bacillus phage W.Ph</name>
    <dbReference type="NCBI Taxonomy" id="764595"/>
    <lineage>
        <taxon>Viruses</taxon>
        <taxon>Duplodnaviria</taxon>
        <taxon>Heunggongvirae</taxon>
        <taxon>Uroviricota</taxon>
        <taxon>Caudoviricetes</taxon>
        <taxon>Herelleviridae</taxon>
        <taxon>Bastillevirinae</taxon>
        <taxon>Wphvirus</taxon>
        <taxon>Wphvirus WPh</taxon>
    </lineage>
</organism>
<name>G9B1Z0_9CAUD</name>
<dbReference type="Proteomes" id="UP000005445">
    <property type="component" value="Segment"/>
</dbReference>
<proteinExistence type="predicted"/>